<evidence type="ECO:0000313" key="3">
    <source>
        <dbReference type="Proteomes" id="UP001432059"/>
    </source>
</evidence>
<evidence type="ECO:0000313" key="2">
    <source>
        <dbReference type="EMBL" id="WOC50875.1"/>
    </source>
</evidence>
<feature type="transmembrane region" description="Helical" evidence="1">
    <location>
        <begin position="113"/>
        <end position="132"/>
    </location>
</feature>
<feature type="transmembrane region" description="Helical" evidence="1">
    <location>
        <begin position="51"/>
        <end position="68"/>
    </location>
</feature>
<feature type="transmembrane region" description="Helical" evidence="1">
    <location>
        <begin position="89"/>
        <end position="107"/>
    </location>
</feature>
<dbReference type="RefSeq" id="WP_327984579.1">
    <property type="nucleotide sequence ID" value="NZ_CP136426.1"/>
</dbReference>
<proteinExistence type="predicted"/>
<reference evidence="2" key="1">
    <citation type="submission" date="2023-10" db="EMBL/GenBank/DDBJ databases">
        <title>Characterization and whole genome sequencing of a novel strain of Bergeyella porcorum QD2021 isolated from pig.</title>
        <authorList>
            <person name="Liu G."/>
            <person name="Chen C."/>
            <person name="Han X."/>
        </authorList>
    </citation>
    <scope>NUCLEOTIDE SEQUENCE</scope>
    <source>
        <strain evidence="2">QD2021</strain>
    </source>
</reference>
<dbReference type="AlphaFoldDB" id="A0AAU0F4L7"/>
<gene>
    <name evidence="2" type="ORF">BPO_0228</name>
</gene>
<keyword evidence="1" id="KW-1133">Transmembrane helix</keyword>
<keyword evidence="1" id="KW-0812">Transmembrane</keyword>
<dbReference type="InterPro" id="IPR036938">
    <property type="entry name" value="PAP2/HPO_sf"/>
</dbReference>
<accession>A0AAU0F4L7</accession>
<organism evidence="2 3">
    <name type="scientific">Bergeyella porcorum</name>
    <dbReference type="NCBI Taxonomy" id="1735111"/>
    <lineage>
        <taxon>Bacteria</taxon>
        <taxon>Pseudomonadati</taxon>
        <taxon>Bacteroidota</taxon>
        <taxon>Flavobacteriia</taxon>
        <taxon>Flavobacteriales</taxon>
        <taxon>Weeksellaceae</taxon>
        <taxon>Bergeyella</taxon>
    </lineage>
</organism>
<sequence>MQQAQPSQTKSKWIEISKLISNFFNPLTSLTLYTVYYSFHHYDLADAVEDLLLTLLFLILPIAGWIYWNVKRGAYSNMDVSNRRQRNTLYIFIVVVMLLYIGAKYYMNGVVDYSILFLFTLLVLMQISNFMIKSSMHTALNVFAAALFLSQDVLLGLIWGVIAIVVGITRVILKRHTVQEVLMGAFLAIFVSLAYLYTYIQSQV</sequence>
<keyword evidence="1" id="KW-0472">Membrane</keyword>
<dbReference type="Proteomes" id="UP001432059">
    <property type="component" value="Chromosome"/>
</dbReference>
<dbReference type="SUPFAM" id="SSF48317">
    <property type="entry name" value="Acid phosphatase/Vanadium-dependent haloperoxidase"/>
    <property type="match status" value="1"/>
</dbReference>
<dbReference type="CDD" id="cd01610">
    <property type="entry name" value="PAP2_like"/>
    <property type="match status" value="1"/>
</dbReference>
<feature type="transmembrane region" description="Helical" evidence="1">
    <location>
        <begin position="181"/>
        <end position="200"/>
    </location>
</feature>
<dbReference type="EMBL" id="CP136426">
    <property type="protein sequence ID" value="WOC50875.1"/>
    <property type="molecule type" value="Genomic_DNA"/>
</dbReference>
<protein>
    <submittedName>
        <fullName evidence="2">ABC transporter permease</fullName>
    </submittedName>
</protein>
<feature type="transmembrane region" description="Helical" evidence="1">
    <location>
        <begin position="144"/>
        <end position="169"/>
    </location>
</feature>
<name>A0AAU0F4L7_9FLAO</name>
<dbReference type="KEGG" id="bpor:BPO_0228"/>
<keyword evidence="3" id="KW-1185">Reference proteome</keyword>
<feature type="transmembrane region" description="Helical" evidence="1">
    <location>
        <begin position="20"/>
        <end position="39"/>
    </location>
</feature>
<dbReference type="Gene3D" id="1.20.144.10">
    <property type="entry name" value="Phosphatidic acid phosphatase type 2/haloperoxidase"/>
    <property type="match status" value="1"/>
</dbReference>
<evidence type="ECO:0000256" key="1">
    <source>
        <dbReference type="SAM" id="Phobius"/>
    </source>
</evidence>